<dbReference type="Pfam" id="PF00271">
    <property type="entry name" value="Helicase_C"/>
    <property type="match status" value="1"/>
</dbReference>
<evidence type="ECO:0000256" key="1">
    <source>
        <dbReference type="ARBA" id="ARBA00005446"/>
    </source>
</evidence>
<dbReference type="InterPro" id="IPR001650">
    <property type="entry name" value="Helicase_C-like"/>
</dbReference>
<dbReference type="GO" id="GO:0003676">
    <property type="term" value="F:nucleic acid binding"/>
    <property type="evidence" value="ECO:0007669"/>
    <property type="project" value="InterPro"/>
</dbReference>
<dbReference type="Gene3D" id="3.40.50.300">
    <property type="entry name" value="P-loop containing nucleotide triphosphate hydrolases"/>
    <property type="match status" value="2"/>
</dbReference>
<evidence type="ECO:0000256" key="4">
    <source>
        <dbReference type="ARBA" id="ARBA00034617"/>
    </source>
</evidence>
<dbReference type="GO" id="GO:0005737">
    <property type="term" value="C:cytoplasm"/>
    <property type="evidence" value="ECO:0007669"/>
    <property type="project" value="TreeGrafter"/>
</dbReference>
<protein>
    <recommendedName>
        <fullName evidence="5">DNA 3'-5' helicase</fullName>
        <ecNumber evidence="5">5.6.2.4</ecNumber>
    </recommendedName>
</protein>
<evidence type="ECO:0000256" key="2">
    <source>
        <dbReference type="ARBA" id="ARBA00022741"/>
    </source>
</evidence>
<keyword evidence="9" id="KW-1185">Reference proteome</keyword>
<dbReference type="InterPro" id="IPR027417">
    <property type="entry name" value="P-loop_NTPase"/>
</dbReference>
<gene>
    <name evidence="8" type="ORF">MCOR_9009</name>
</gene>
<dbReference type="PROSITE" id="PS51194">
    <property type="entry name" value="HELICASE_CTER"/>
    <property type="match status" value="1"/>
</dbReference>
<reference evidence="8 9" key="1">
    <citation type="submission" date="2020-06" db="EMBL/GenBank/DDBJ databases">
        <authorList>
            <person name="Li R."/>
            <person name="Bekaert M."/>
        </authorList>
    </citation>
    <scope>NUCLEOTIDE SEQUENCE [LARGE SCALE GENOMIC DNA]</scope>
    <source>
        <strain evidence="9">wild</strain>
    </source>
</reference>
<dbReference type="GO" id="GO:0005654">
    <property type="term" value="C:nucleoplasm"/>
    <property type="evidence" value="ECO:0007669"/>
    <property type="project" value="TreeGrafter"/>
</dbReference>
<dbReference type="PANTHER" id="PTHR13710:SF157">
    <property type="entry name" value="DNA HELICASE"/>
    <property type="match status" value="1"/>
</dbReference>
<dbReference type="EC" id="5.6.2.4" evidence="5"/>
<dbReference type="SUPFAM" id="SSF52540">
    <property type="entry name" value="P-loop containing nucleoside triphosphate hydrolases"/>
    <property type="match status" value="1"/>
</dbReference>
<sequence>MADDTLDSMITEVCALFGVEMLKFEQREIVRSLLARRDCMAVLPTGFGKSLPYQIYLPLIRRMKAEPEPTEVFTPETVNNLETLDVEEKIIVCCPLVSLMNDQVKRLETVPGLKSAFKGNSEEVDQQIKNGSIDVIFASPETLVGDPYWRSQLQQLSVGLIVLDEFHTITTWGGDEETDEQEAFRKWFRYIGEMRAMFPNATALALSATCTNKIKKQVMKILNFKTDNTMFLNVSPNKSNIKLVVKKIENSVDTAMFWLIDSLERLGQDFPKTLIYANSINEVSKLYKYTTTEVPMCKSLVEMFHSETSDKNKKKIIEAMCQMSSDIRIVFATTALGMGIDVVACHSIILYGSPRSILDLVQEIGRVGRDNANSVAILLHNSFHLRSVNKEVRTVFTTNTCRRHVLMSNFLQDTELEELAKKECNKHTCCDNCAKNCSCGDCEILQIESLIENVETVPHDSDSDTIEYEYNSEADDGVELFSSDDDFLAKLDENI</sequence>
<feature type="domain" description="Helicase ATP-binding" evidence="6">
    <location>
        <begin position="30"/>
        <end position="228"/>
    </location>
</feature>
<dbReference type="SMART" id="SM00490">
    <property type="entry name" value="HELICc"/>
    <property type="match status" value="1"/>
</dbReference>
<dbReference type="GO" id="GO:0043138">
    <property type="term" value="F:3'-5' DNA helicase activity"/>
    <property type="evidence" value="ECO:0007669"/>
    <property type="project" value="UniProtKB-EC"/>
</dbReference>
<dbReference type="GO" id="GO:0005694">
    <property type="term" value="C:chromosome"/>
    <property type="evidence" value="ECO:0007669"/>
    <property type="project" value="TreeGrafter"/>
</dbReference>
<keyword evidence="3" id="KW-0067">ATP-binding</keyword>
<dbReference type="GO" id="GO:0000723">
    <property type="term" value="P:telomere maintenance"/>
    <property type="evidence" value="ECO:0007669"/>
    <property type="project" value="TreeGrafter"/>
</dbReference>
<dbReference type="InterPro" id="IPR011545">
    <property type="entry name" value="DEAD/DEAH_box_helicase_dom"/>
</dbReference>
<dbReference type="PROSITE" id="PS51192">
    <property type="entry name" value="HELICASE_ATP_BIND_1"/>
    <property type="match status" value="1"/>
</dbReference>
<evidence type="ECO:0000259" key="7">
    <source>
        <dbReference type="PROSITE" id="PS51194"/>
    </source>
</evidence>
<dbReference type="GO" id="GO:0000724">
    <property type="term" value="P:double-strand break repair via homologous recombination"/>
    <property type="evidence" value="ECO:0007669"/>
    <property type="project" value="TreeGrafter"/>
</dbReference>
<dbReference type="Pfam" id="PF00270">
    <property type="entry name" value="DEAD"/>
    <property type="match status" value="1"/>
</dbReference>
<evidence type="ECO:0000313" key="8">
    <source>
        <dbReference type="EMBL" id="CAC5370021.1"/>
    </source>
</evidence>
<dbReference type="InterPro" id="IPR014001">
    <property type="entry name" value="Helicase_ATP-bd"/>
</dbReference>
<name>A0A6J8APB2_MYTCO</name>
<evidence type="ECO:0000313" key="9">
    <source>
        <dbReference type="Proteomes" id="UP000507470"/>
    </source>
</evidence>
<organism evidence="8 9">
    <name type="scientific">Mytilus coruscus</name>
    <name type="common">Sea mussel</name>
    <dbReference type="NCBI Taxonomy" id="42192"/>
    <lineage>
        <taxon>Eukaryota</taxon>
        <taxon>Metazoa</taxon>
        <taxon>Spiralia</taxon>
        <taxon>Lophotrochozoa</taxon>
        <taxon>Mollusca</taxon>
        <taxon>Bivalvia</taxon>
        <taxon>Autobranchia</taxon>
        <taxon>Pteriomorphia</taxon>
        <taxon>Mytilida</taxon>
        <taxon>Mytiloidea</taxon>
        <taxon>Mytilidae</taxon>
        <taxon>Mytilinae</taxon>
        <taxon>Mytilus</taxon>
    </lineage>
</organism>
<feature type="domain" description="Helicase C-terminal" evidence="7">
    <location>
        <begin position="258"/>
        <end position="409"/>
    </location>
</feature>
<dbReference type="AlphaFoldDB" id="A0A6J8APB2"/>
<evidence type="ECO:0000259" key="6">
    <source>
        <dbReference type="PROSITE" id="PS51192"/>
    </source>
</evidence>
<dbReference type="PANTHER" id="PTHR13710">
    <property type="entry name" value="DNA HELICASE RECQ FAMILY MEMBER"/>
    <property type="match status" value="1"/>
</dbReference>
<dbReference type="OrthoDB" id="6107726at2759"/>
<dbReference type="GO" id="GO:0009378">
    <property type="term" value="F:four-way junction helicase activity"/>
    <property type="evidence" value="ECO:0007669"/>
    <property type="project" value="TreeGrafter"/>
</dbReference>
<keyword evidence="2" id="KW-0547">Nucleotide-binding</keyword>
<evidence type="ECO:0000256" key="5">
    <source>
        <dbReference type="ARBA" id="ARBA00034808"/>
    </source>
</evidence>
<accession>A0A6J8APB2</accession>
<evidence type="ECO:0000256" key="3">
    <source>
        <dbReference type="ARBA" id="ARBA00022840"/>
    </source>
</evidence>
<comment type="similarity">
    <text evidence="1">Belongs to the helicase family. RecQ subfamily.</text>
</comment>
<dbReference type="GO" id="GO:0005524">
    <property type="term" value="F:ATP binding"/>
    <property type="evidence" value="ECO:0007669"/>
    <property type="project" value="UniProtKB-KW"/>
</dbReference>
<dbReference type="EMBL" id="CACVKT020001643">
    <property type="protein sequence ID" value="CAC5370021.1"/>
    <property type="molecule type" value="Genomic_DNA"/>
</dbReference>
<proteinExistence type="inferred from homology"/>
<dbReference type="Proteomes" id="UP000507470">
    <property type="component" value="Unassembled WGS sequence"/>
</dbReference>
<dbReference type="SMART" id="SM00487">
    <property type="entry name" value="DEXDc"/>
    <property type="match status" value="1"/>
</dbReference>
<comment type="catalytic activity">
    <reaction evidence="4">
        <text>Couples ATP hydrolysis with the unwinding of duplex DNA by translocating in the 3'-5' direction.</text>
        <dbReference type="EC" id="5.6.2.4"/>
    </reaction>
</comment>